<dbReference type="PROSITE" id="PS51832">
    <property type="entry name" value="HD_GYP"/>
    <property type="match status" value="1"/>
</dbReference>
<dbReference type="Gene3D" id="1.10.3210.10">
    <property type="entry name" value="Hypothetical protein af1432"/>
    <property type="match status" value="1"/>
</dbReference>
<dbReference type="Proteomes" id="UP000033070">
    <property type="component" value="Chromosome"/>
</dbReference>
<dbReference type="PANTHER" id="PTHR45228:SF8">
    <property type="entry name" value="TWO-COMPONENT RESPONSE REGULATOR-RELATED"/>
    <property type="match status" value="1"/>
</dbReference>
<dbReference type="SMART" id="SM00448">
    <property type="entry name" value="REC"/>
    <property type="match status" value="1"/>
</dbReference>
<dbReference type="Pfam" id="PF00072">
    <property type="entry name" value="Response_reg"/>
    <property type="match status" value="1"/>
</dbReference>
<dbReference type="InterPro" id="IPR052020">
    <property type="entry name" value="Cyclic_di-GMP/3'3'-cGAMP_PDE"/>
</dbReference>
<evidence type="ECO:0000259" key="2">
    <source>
        <dbReference type="PROSITE" id="PS50110"/>
    </source>
</evidence>
<keyword evidence="5" id="KW-1185">Reference proteome</keyword>
<dbReference type="InterPro" id="IPR001789">
    <property type="entry name" value="Sig_transdc_resp-reg_receiver"/>
</dbReference>
<protein>
    <submittedName>
        <fullName evidence="4">Cyclic di-GMP phosphodiesterase response regulator RpfG</fullName>
    </submittedName>
</protein>
<dbReference type="GO" id="GO:0008081">
    <property type="term" value="F:phosphoric diester hydrolase activity"/>
    <property type="evidence" value="ECO:0007669"/>
    <property type="project" value="UniProtKB-ARBA"/>
</dbReference>
<dbReference type="PROSITE" id="PS50110">
    <property type="entry name" value="RESPONSE_REGULATORY"/>
    <property type="match status" value="1"/>
</dbReference>
<name>A0A2Z6GAW7_9PROT</name>
<evidence type="ECO:0000259" key="3">
    <source>
        <dbReference type="PROSITE" id="PS51832"/>
    </source>
</evidence>
<dbReference type="Pfam" id="PF13487">
    <property type="entry name" value="HD_5"/>
    <property type="match status" value="1"/>
</dbReference>
<keyword evidence="1" id="KW-0597">Phosphoprotein</keyword>
<dbReference type="CDD" id="cd17551">
    <property type="entry name" value="REC_RpfG-like"/>
    <property type="match status" value="1"/>
</dbReference>
<accession>A0A2Z6GAW7</accession>
<evidence type="ECO:0000313" key="5">
    <source>
        <dbReference type="Proteomes" id="UP000033070"/>
    </source>
</evidence>
<organism evidence="4 5">
    <name type="scientific">Ferriphaselus amnicola</name>
    <dbReference type="NCBI Taxonomy" id="1188319"/>
    <lineage>
        <taxon>Bacteria</taxon>
        <taxon>Pseudomonadati</taxon>
        <taxon>Pseudomonadota</taxon>
        <taxon>Betaproteobacteria</taxon>
        <taxon>Nitrosomonadales</taxon>
        <taxon>Gallionellaceae</taxon>
        <taxon>Ferriphaselus</taxon>
    </lineage>
</organism>
<feature type="domain" description="Response regulatory" evidence="2">
    <location>
        <begin position="11"/>
        <end position="126"/>
    </location>
</feature>
<dbReference type="EMBL" id="AP018738">
    <property type="protein sequence ID" value="BBE50721.1"/>
    <property type="molecule type" value="Genomic_DNA"/>
</dbReference>
<dbReference type="InterPro" id="IPR011006">
    <property type="entry name" value="CheY-like_superfamily"/>
</dbReference>
<evidence type="ECO:0000313" key="4">
    <source>
        <dbReference type="EMBL" id="BBE50721.1"/>
    </source>
</evidence>
<sequence length="354" mass="40133">MISASDILNGKILVVDDQQANVMLIERILRGAGYVSITSTMNPTEVCELHREHHYDLILLDLQMPVMDGFQVMDGLREIETGDYLPVLVITAQPDHKLRAFQAGAKDFVSKPFEMAEVLARVRNMLEVRLLHQELHSHNELLEQRVLERTADLQESYLETIFTMTRAAEHKDEDTGAHVQRISYYSRELARILGQSEVFIEQIFFASPMHDIGKIGIPDHILLKPGGFTPEEWTVMKSHSAMGAKILGNSKSPYLKMGAEIALNHHERWDGGGYPNGRKGEDIPLAARIMNICDIYDALRSKRPYKPAFDHQKAVQIITQGDGRTQPEHFDPAIIAAFHQHEASFGEIFELYTH</sequence>
<dbReference type="KEGG" id="fam:OYT1_ch1161"/>
<proteinExistence type="predicted"/>
<dbReference type="InterPro" id="IPR003607">
    <property type="entry name" value="HD/PDEase_dom"/>
</dbReference>
<dbReference type="PANTHER" id="PTHR45228">
    <property type="entry name" value="CYCLIC DI-GMP PHOSPHODIESTERASE TM_0186-RELATED"/>
    <property type="match status" value="1"/>
</dbReference>
<dbReference type="OrthoDB" id="9763857at2"/>
<dbReference type="GO" id="GO:0000160">
    <property type="term" value="P:phosphorelay signal transduction system"/>
    <property type="evidence" value="ECO:0007669"/>
    <property type="project" value="InterPro"/>
</dbReference>
<dbReference type="STRING" id="1188319.OYT1_02422"/>
<dbReference type="AlphaFoldDB" id="A0A2Z6GAW7"/>
<dbReference type="Gene3D" id="3.40.50.2300">
    <property type="match status" value="1"/>
</dbReference>
<dbReference type="RefSeq" id="WP_062627525.1">
    <property type="nucleotide sequence ID" value="NZ_AP018738.1"/>
</dbReference>
<gene>
    <name evidence="4" type="ORF">OYT1_ch1161</name>
</gene>
<dbReference type="CDD" id="cd00077">
    <property type="entry name" value="HDc"/>
    <property type="match status" value="1"/>
</dbReference>
<dbReference type="SUPFAM" id="SSF52172">
    <property type="entry name" value="CheY-like"/>
    <property type="match status" value="1"/>
</dbReference>
<dbReference type="InterPro" id="IPR037522">
    <property type="entry name" value="HD_GYP_dom"/>
</dbReference>
<feature type="modified residue" description="4-aspartylphosphate" evidence="1">
    <location>
        <position position="61"/>
    </location>
</feature>
<reference evidence="4 5" key="1">
    <citation type="submission" date="2018-06" db="EMBL/GenBank/DDBJ databases">
        <title>OYT1 Genome Sequencing.</title>
        <authorList>
            <person name="Kato S."/>
            <person name="Itoh T."/>
            <person name="Ohkuma M."/>
        </authorList>
    </citation>
    <scope>NUCLEOTIDE SEQUENCE [LARGE SCALE GENOMIC DNA]</scope>
    <source>
        <strain evidence="4 5">OYT1</strain>
    </source>
</reference>
<evidence type="ECO:0000256" key="1">
    <source>
        <dbReference type="PROSITE-ProRule" id="PRU00169"/>
    </source>
</evidence>
<dbReference type="SMART" id="SM00471">
    <property type="entry name" value="HDc"/>
    <property type="match status" value="1"/>
</dbReference>
<feature type="domain" description="HD-GYP" evidence="3">
    <location>
        <begin position="153"/>
        <end position="354"/>
    </location>
</feature>
<dbReference type="SUPFAM" id="SSF109604">
    <property type="entry name" value="HD-domain/PDEase-like"/>
    <property type="match status" value="1"/>
</dbReference>